<dbReference type="InterPro" id="IPR004101">
    <property type="entry name" value="Mur_ligase_C"/>
</dbReference>
<evidence type="ECO:0000256" key="1">
    <source>
        <dbReference type="ARBA" id="ARBA00008276"/>
    </source>
</evidence>
<proteinExistence type="inferred from homology"/>
<evidence type="ECO:0000259" key="10">
    <source>
        <dbReference type="Pfam" id="PF02875"/>
    </source>
</evidence>
<feature type="domain" description="Mur ligase C-terminal" evidence="10">
    <location>
        <begin position="310"/>
        <end position="430"/>
    </location>
</feature>
<dbReference type="Proteomes" id="UP000053557">
    <property type="component" value="Unassembled WGS sequence"/>
</dbReference>
<dbReference type="SUPFAM" id="SSF53623">
    <property type="entry name" value="MurD-like peptide ligases, catalytic domain"/>
    <property type="match status" value="1"/>
</dbReference>
<comment type="catalytic activity">
    <reaction evidence="9">
        <text>(6S)-5,6,7,8-tetrahydrofolyl-(gamma-L-Glu)(n) + L-glutamate + ATP = (6S)-5,6,7,8-tetrahydrofolyl-(gamma-L-Glu)(n+1) + ADP + phosphate + H(+)</text>
        <dbReference type="Rhea" id="RHEA:10580"/>
        <dbReference type="Rhea" id="RHEA-COMP:14738"/>
        <dbReference type="Rhea" id="RHEA-COMP:14740"/>
        <dbReference type="ChEBI" id="CHEBI:15378"/>
        <dbReference type="ChEBI" id="CHEBI:29985"/>
        <dbReference type="ChEBI" id="CHEBI:30616"/>
        <dbReference type="ChEBI" id="CHEBI:43474"/>
        <dbReference type="ChEBI" id="CHEBI:141005"/>
        <dbReference type="ChEBI" id="CHEBI:456216"/>
        <dbReference type="EC" id="6.3.2.17"/>
    </reaction>
</comment>
<feature type="domain" description="Mur ligase central" evidence="11">
    <location>
        <begin position="148"/>
        <end position="283"/>
    </location>
</feature>
<dbReference type="PANTHER" id="PTHR11136:SF0">
    <property type="entry name" value="DIHYDROFOLATE SYNTHETASE-RELATED"/>
    <property type="match status" value="1"/>
</dbReference>
<dbReference type="SUPFAM" id="SSF53244">
    <property type="entry name" value="MurD-like peptide ligases, peptide-binding domain"/>
    <property type="match status" value="1"/>
</dbReference>
<dbReference type="GO" id="GO:0005524">
    <property type="term" value="F:ATP binding"/>
    <property type="evidence" value="ECO:0007669"/>
    <property type="project" value="UniProtKB-KW"/>
</dbReference>
<evidence type="ECO:0000256" key="7">
    <source>
        <dbReference type="ARBA" id="ARBA00022842"/>
    </source>
</evidence>
<dbReference type="GO" id="GO:0046872">
    <property type="term" value="F:metal ion binding"/>
    <property type="evidence" value="ECO:0007669"/>
    <property type="project" value="UniProtKB-KW"/>
</dbReference>
<name>A0A101XQL2_9BACL</name>
<dbReference type="EC" id="6.3.2.17" evidence="2"/>
<reference evidence="12 13" key="1">
    <citation type="submission" date="2015-12" db="EMBL/GenBank/DDBJ databases">
        <title>Draft genome sequence of Acidibacillus ferrooxidans ITV001, isolated from a chalcopyrite acid mine drainage site in Brazil.</title>
        <authorList>
            <person name="Dall'Agnol H."/>
            <person name="Nancucheo I."/>
            <person name="Johnson B."/>
            <person name="Oliveira R."/>
            <person name="Leite L."/>
            <person name="Pylro V."/>
            <person name="Nunes G.L."/>
            <person name="Tzotzos G."/>
            <person name="Fernandes G.R."/>
            <person name="Dutra J."/>
            <person name="Orellana S.C."/>
            <person name="Oliveira G."/>
        </authorList>
    </citation>
    <scope>NUCLEOTIDE SEQUENCE [LARGE SCALE GENOMIC DNA]</scope>
    <source>
        <strain evidence="13">ITV01</strain>
    </source>
</reference>
<dbReference type="Gene3D" id="3.40.1190.10">
    <property type="entry name" value="Mur-like, catalytic domain"/>
    <property type="match status" value="1"/>
</dbReference>
<evidence type="ECO:0000256" key="3">
    <source>
        <dbReference type="ARBA" id="ARBA00022598"/>
    </source>
</evidence>
<dbReference type="Pfam" id="PF02875">
    <property type="entry name" value="Mur_ligase_C"/>
    <property type="match status" value="1"/>
</dbReference>
<dbReference type="Gene3D" id="3.90.190.20">
    <property type="entry name" value="Mur ligase, C-terminal domain"/>
    <property type="match status" value="1"/>
</dbReference>
<sequence>MFSSFHDSVAYLYQSYNDAKKKHYFGYDRETRTPHYTRILLDSIGAPDQNIKTIKITGSKGKGTTSRFTARLLQSQGKRVGLFTSPHMVDFTERIRIDGKAISEDEFMAILSDLVPEIERIRRELPDRAYIGPVGILAAVAARYFALNDTDVNVFELGRGARHDDVNQVRGDLAILTPIRLEHKEQLGPTLHDVAWEKAGIIKDGVRWVVTAGQTLEVAALLSQEATAQGVPLYMCGTDFYTETLTSSIEGSRVRYVTRHGSSSDFELAMPGEHAVENAAVARFAVELFLEDGMRNESWRDAMREVQVPGRAQWLPGTPDGRPAVLLDGTIHRDSAREIVRLAKLAEAPRVGVILAVPRDKDYKGVIEAFAEIASFFVITRAANPHLEFPADASAHAQKYRTTFECANLAESVRAACQSLGPQDLLIVAGTQSLVGDALQFFAIQTRDA</sequence>
<dbReference type="PANTHER" id="PTHR11136">
    <property type="entry name" value="FOLYLPOLYGLUTAMATE SYNTHASE-RELATED"/>
    <property type="match status" value="1"/>
</dbReference>
<dbReference type="InterPro" id="IPR036615">
    <property type="entry name" value="Mur_ligase_C_dom_sf"/>
</dbReference>
<dbReference type="OrthoDB" id="9809356at2"/>
<keyword evidence="7" id="KW-0460">Magnesium</keyword>
<dbReference type="GO" id="GO:0004326">
    <property type="term" value="F:tetrahydrofolylpolyglutamate synthase activity"/>
    <property type="evidence" value="ECO:0007669"/>
    <property type="project" value="UniProtKB-EC"/>
</dbReference>
<evidence type="ECO:0000259" key="11">
    <source>
        <dbReference type="Pfam" id="PF08245"/>
    </source>
</evidence>
<dbReference type="InterPro" id="IPR036565">
    <property type="entry name" value="Mur-like_cat_sf"/>
</dbReference>
<dbReference type="GO" id="GO:0008841">
    <property type="term" value="F:dihydrofolate synthase activity"/>
    <property type="evidence" value="ECO:0007669"/>
    <property type="project" value="TreeGrafter"/>
</dbReference>
<evidence type="ECO:0000256" key="6">
    <source>
        <dbReference type="ARBA" id="ARBA00022840"/>
    </source>
</evidence>
<evidence type="ECO:0000313" key="12">
    <source>
        <dbReference type="EMBL" id="KUO95711.1"/>
    </source>
</evidence>
<evidence type="ECO:0000256" key="4">
    <source>
        <dbReference type="ARBA" id="ARBA00022723"/>
    </source>
</evidence>
<keyword evidence="3" id="KW-0436">Ligase</keyword>
<dbReference type="Pfam" id="PF08245">
    <property type="entry name" value="Mur_ligase_M"/>
    <property type="match status" value="1"/>
</dbReference>
<dbReference type="EMBL" id="LPVJ01000038">
    <property type="protein sequence ID" value="KUO95711.1"/>
    <property type="molecule type" value="Genomic_DNA"/>
</dbReference>
<dbReference type="GO" id="GO:0005737">
    <property type="term" value="C:cytoplasm"/>
    <property type="evidence" value="ECO:0007669"/>
    <property type="project" value="TreeGrafter"/>
</dbReference>
<keyword evidence="13" id="KW-1185">Reference proteome</keyword>
<evidence type="ECO:0000256" key="2">
    <source>
        <dbReference type="ARBA" id="ARBA00013025"/>
    </source>
</evidence>
<keyword evidence="5" id="KW-0547">Nucleotide-binding</keyword>
<keyword evidence="6" id="KW-0067">ATP-binding</keyword>
<comment type="caution">
    <text evidence="12">The sequence shown here is derived from an EMBL/GenBank/DDBJ whole genome shotgun (WGS) entry which is preliminary data.</text>
</comment>
<dbReference type="NCBIfam" id="TIGR01499">
    <property type="entry name" value="folC"/>
    <property type="match status" value="1"/>
</dbReference>
<evidence type="ECO:0000313" key="13">
    <source>
        <dbReference type="Proteomes" id="UP000053557"/>
    </source>
</evidence>
<evidence type="ECO:0000256" key="9">
    <source>
        <dbReference type="ARBA" id="ARBA00047493"/>
    </source>
</evidence>
<keyword evidence="4" id="KW-0479">Metal-binding</keyword>
<gene>
    <name evidence="12" type="ORF">ATW55_13250</name>
</gene>
<dbReference type="AlphaFoldDB" id="A0A101XQL2"/>
<organism evidence="12 13">
    <name type="scientific">Ferroacidibacillus organovorans</name>
    <dbReference type="NCBI Taxonomy" id="1765683"/>
    <lineage>
        <taxon>Bacteria</taxon>
        <taxon>Bacillati</taxon>
        <taxon>Bacillota</taxon>
        <taxon>Bacilli</taxon>
        <taxon>Bacillales</taxon>
        <taxon>Alicyclobacillaceae</taxon>
        <taxon>Ferroacidibacillus</taxon>
    </lineage>
</organism>
<comment type="similarity">
    <text evidence="1">Belongs to the folylpolyglutamate synthase family.</text>
</comment>
<dbReference type="InterPro" id="IPR013221">
    <property type="entry name" value="Mur_ligase_cen"/>
</dbReference>
<accession>A0A101XQL2</accession>
<evidence type="ECO:0000256" key="8">
    <source>
        <dbReference type="ARBA" id="ARBA00030592"/>
    </source>
</evidence>
<evidence type="ECO:0000256" key="5">
    <source>
        <dbReference type="ARBA" id="ARBA00022741"/>
    </source>
</evidence>
<dbReference type="InterPro" id="IPR001645">
    <property type="entry name" value="Folylpolyglutamate_synth"/>
</dbReference>
<protein>
    <recommendedName>
        <fullName evidence="2">tetrahydrofolate synthase</fullName>
        <ecNumber evidence="2">6.3.2.17</ecNumber>
    </recommendedName>
    <alternativeName>
        <fullName evidence="8">Tetrahydrofolylpolyglutamate synthase</fullName>
    </alternativeName>
</protein>
<dbReference type="RefSeq" id="WP_067716386.1">
    <property type="nucleotide sequence ID" value="NZ_LPVJ01000038.1"/>
</dbReference>